<name>A0ABM8ZYH1_9VIBR</name>
<comment type="caution">
    <text evidence="1">The sequence shown here is derived from an EMBL/GenBank/DDBJ whole genome shotgun (WGS) entry which is preliminary data.</text>
</comment>
<organism evidence="1 2">
    <name type="scientific">Vibrio marisflavi CECT 7928</name>
    <dbReference type="NCBI Taxonomy" id="634439"/>
    <lineage>
        <taxon>Bacteria</taxon>
        <taxon>Pseudomonadati</taxon>
        <taxon>Pseudomonadota</taxon>
        <taxon>Gammaproteobacteria</taxon>
        <taxon>Vibrionales</taxon>
        <taxon>Vibrionaceae</taxon>
        <taxon>Vibrio</taxon>
    </lineage>
</organism>
<protein>
    <recommendedName>
        <fullName evidence="3">Tir chaperone protein (CesT) family protein</fullName>
    </recommendedName>
</protein>
<proteinExistence type="predicted"/>
<evidence type="ECO:0000313" key="1">
    <source>
        <dbReference type="EMBL" id="CAH0535975.1"/>
    </source>
</evidence>
<evidence type="ECO:0000313" key="2">
    <source>
        <dbReference type="Proteomes" id="UP000838748"/>
    </source>
</evidence>
<dbReference type="CDD" id="cd16364">
    <property type="entry name" value="T3SC_I-like"/>
    <property type="match status" value="1"/>
</dbReference>
<sequence length="166" mass="18896">MRMNIEKLSEASAEKFSQVFIEACELKNWKVDHCEVSGYSMLVSIDGFPLIFSLKVKQNIFLLSSYICQIKDSYKSVVYEELLKANHLFSETSGMTLSYVADEQNEQGYAALNYYTSYQVIEPHVLIDVVESLMASSKVWSKKISELQGETKTSSNKQKFTMPNLA</sequence>
<evidence type="ECO:0008006" key="3">
    <source>
        <dbReference type="Google" id="ProtNLM"/>
    </source>
</evidence>
<dbReference type="EMBL" id="CAKLDM010000001">
    <property type="protein sequence ID" value="CAH0535975.1"/>
    <property type="molecule type" value="Genomic_DNA"/>
</dbReference>
<dbReference type="Proteomes" id="UP000838748">
    <property type="component" value="Unassembled WGS sequence"/>
</dbReference>
<accession>A0ABM8ZYH1</accession>
<gene>
    <name evidence="1" type="ORF">VMF7928_00079</name>
</gene>
<dbReference type="Gene3D" id="3.30.1460.10">
    <property type="match status" value="1"/>
</dbReference>
<dbReference type="SUPFAM" id="SSF69635">
    <property type="entry name" value="Type III secretory system chaperone-like"/>
    <property type="match status" value="1"/>
</dbReference>
<reference evidence="1" key="1">
    <citation type="submission" date="2021-11" db="EMBL/GenBank/DDBJ databases">
        <authorList>
            <person name="Rodrigo-Torres L."/>
            <person name="Arahal R. D."/>
            <person name="Lucena T."/>
        </authorList>
    </citation>
    <scope>NUCLEOTIDE SEQUENCE</scope>
    <source>
        <strain evidence="1">CECT 7928</strain>
    </source>
</reference>
<keyword evidence="2" id="KW-1185">Reference proteome</keyword>